<evidence type="ECO:0000313" key="1">
    <source>
        <dbReference type="EMBL" id="NTC30276.1"/>
    </source>
</evidence>
<evidence type="ECO:0000313" key="2">
    <source>
        <dbReference type="Proteomes" id="UP000702952"/>
    </source>
</evidence>
<dbReference type="EMBL" id="JAAMAY010000030">
    <property type="protein sequence ID" value="NTC30276.1"/>
    <property type="molecule type" value="Genomic_DNA"/>
</dbReference>
<protein>
    <submittedName>
        <fullName evidence="1">Transcriptional regulator</fullName>
    </submittedName>
</protein>
<accession>A0AA44F889</accession>
<proteinExistence type="predicted"/>
<name>A0AA44F889_AGRTU</name>
<organism evidence="1 2">
    <name type="scientific">Agrobacterium tumefaciens</name>
    <dbReference type="NCBI Taxonomy" id="358"/>
    <lineage>
        <taxon>Bacteria</taxon>
        <taxon>Pseudomonadati</taxon>
        <taxon>Pseudomonadota</taxon>
        <taxon>Alphaproteobacteria</taxon>
        <taxon>Hyphomicrobiales</taxon>
        <taxon>Rhizobiaceae</taxon>
        <taxon>Rhizobium/Agrobacterium group</taxon>
        <taxon>Agrobacterium</taxon>
        <taxon>Agrobacterium tumefaciens complex</taxon>
    </lineage>
</organism>
<gene>
    <name evidence="1" type="ORF">G6M46_19265</name>
</gene>
<reference evidence="1" key="1">
    <citation type="journal article" date="2020" name="Science">
        <title>Unexpected conservation and global transmission of agrobacterial virulence plasmids.</title>
        <authorList>
            <person name="Weisberg A.J."/>
            <person name="Davis E.W. 2nd"/>
            <person name="Tabima J."/>
            <person name="Belcher M.S."/>
            <person name="Miller M."/>
            <person name="Kuo C.H."/>
            <person name="Loper J.E."/>
            <person name="Grunwald N.J."/>
            <person name="Putnam M.L."/>
            <person name="Chang J.H."/>
        </authorList>
    </citation>
    <scope>NUCLEOTIDE SEQUENCE</scope>
    <source>
        <strain evidence="1">17-1853-1a</strain>
    </source>
</reference>
<dbReference type="AlphaFoldDB" id="A0AA44F889"/>
<comment type="caution">
    <text evidence="1">The sequence shown here is derived from an EMBL/GenBank/DDBJ whole genome shotgun (WGS) entry which is preliminary data.</text>
</comment>
<sequence length="66" mass="7553">MTDATKKYLSAAAVCARYDGRTRMTLYRWCKDPELNFPKPVKIRGQNYWVAAELDAYDSSMEGARA</sequence>
<dbReference type="Proteomes" id="UP000702952">
    <property type="component" value="Unassembled WGS sequence"/>
</dbReference>
<dbReference type="RefSeq" id="WP_174018841.1">
    <property type="nucleotide sequence ID" value="NZ_JAAMAW010000015.1"/>
</dbReference>